<organism evidence="2 3">
    <name type="scientific">Domibacillus iocasae</name>
    <dbReference type="NCBI Taxonomy" id="1714016"/>
    <lineage>
        <taxon>Bacteria</taxon>
        <taxon>Bacillati</taxon>
        <taxon>Bacillota</taxon>
        <taxon>Bacilli</taxon>
        <taxon>Bacillales</taxon>
        <taxon>Bacillaceae</taxon>
        <taxon>Domibacillus</taxon>
    </lineage>
</organism>
<evidence type="ECO:0000313" key="3">
    <source>
        <dbReference type="Proteomes" id="UP000095658"/>
    </source>
</evidence>
<proteinExistence type="predicted"/>
<dbReference type="EMBL" id="MAMP01000006">
    <property type="protein sequence ID" value="OES46057.1"/>
    <property type="molecule type" value="Genomic_DNA"/>
</dbReference>
<feature type="domain" description="Spore protein YkvP/CgeB glycosyl transferase-like" evidence="1">
    <location>
        <begin position="387"/>
        <end position="522"/>
    </location>
</feature>
<gene>
    <name evidence="2" type="ORF">BA724_15830</name>
</gene>
<reference evidence="2 3" key="1">
    <citation type="submission" date="2016-06" db="EMBL/GenBank/DDBJ databases">
        <title>Domibacillus iocasae genome sequencing.</title>
        <authorList>
            <person name="Verma A."/>
            <person name="Pal Y."/>
            <person name="Ojha A.K."/>
            <person name="Krishnamurthi S."/>
        </authorList>
    </citation>
    <scope>NUCLEOTIDE SEQUENCE [LARGE SCALE GENOMIC DNA]</scope>
    <source>
        <strain evidence="2 3">DSM 29979</strain>
    </source>
</reference>
<dbReference type="RefSeq" id="WP_069937215.1">
    <property type="nucleotide sequence ID" value="NZ_MAMP01000006.1"/>
</dbReference>
<evidence type="ECO:0000313" key="2">
    <source>
        <dbReference type="EMBL" id="OES46057.1"/>
    </source>
</evidence>
<dbReference type="AlphaFoldDB" id="A0A1E7DSJ6"/>
<comment type="caution">
    <text evidence="2">The sequence shown here is derived from an EMBL/GenBank/DDBJ whole genome shotgun (WGS) entry which is preliminary data.</text>
</comment>
<sequence length="533" mass="62286">MIHEKLLIEKARNGNKTCRYNIDGQWKYLYSKYSPERINHLYEINQDTDIVVVLGLGLGYELAEIKKVTSKPIIIIEKDIFFFHELKNDTDLLNGVKVYCEDEYKQISLNKLNVQLVIHDHLIQCDVSFYNNVIKYFQGKKKMRVPVVCSFQHPTIVDDCLQAFQKLGYQTVKLPWTHKDNILKNIAKISPAYLFSVNYSEIVAEISETLKIPYISWTVDTPAYSLYYQRNLNYQYSSWFVYDESVVEDLKKKGMRNIHYMPVAANVERFQKIAISEIDRENYTSDVAFLGHSGASNEYAAIIEPRISKELKKCINELINTQCNDQSFVLKQLVNDEFMNKLEVESNLTIDRGEHPLLPRNEKLAFLLGRYHSYLERITLMSFLAGNFDLKIYGDEHWMNQKDVNLSSAYSGNAEHFIEMSKVFKCAKINLNITRSFVESGLPMRVFDVLGSEGFLVTNGKLDINRMFIDGKDLVVYRDLKDLKEIIRYYLEHEDLRNQIKHQGLETVKKKHTYEIRISKIMEIVRSSINRLN</sequence>
<dbReference type="STRING" id="1714016.BA724_15830"/>
<dbReference type="OrthoDB" id="7019976at2"/>
<dbReference type="InterPro" id="IPR055259">
    <property type="entry name" value="YkvP/CgeB_Glyco_trans-like"/>
</dbReference>
<dbReference type="Proteomes" id="UP000095658">
    <property type="component" value="Unassembled WGS sequence"/>
</dbReference>
<name>A0A1E7DSJ6_9BACI</name>
<protein>
    <recommendedName>
        <fullName evidence="1">Spore protein YkvP/CgeB glycosyl transferase-like domain-containing protein</fullName>
    </recommendedName>
</protein>
<dbReference type="Pfam" id="PF13524">
    <property type="entry name" value="Glyco_trans_1_2"/>
    <property type="match status" value="1"/>
</dbReference>
<keyword evidence="3" id="KW-1185">Reference proteome</keyword>
<accession>A0A1E7DSJ6</accession>
<evidence type="ECO:0000259" key="1">
    <source>
        <dbReference type="Pfam" id="PF13524"/>
    </source>
</evidence>